<keyword evidence="1" id="KW-0812">Transmembrane</keyword>
<proteinExistence type="predicted"/>
<feature type="transmembrane region" description="Helical" evidence="1">
    <location>
        <begin position="39"/>
        <end position="64"/>
    </location>
</feature>
<keyword evidence="3" id="KW-1185">Reference proteome</keyword>
<dbReference type="EMBL" id="CP035493">
    <property type="protein sequence ID" value="QAY71418.1"/>
    <property type="molecule type" value="Genomic_DNA"/>
</dbReference>
<feature type="transmembrane region" description="Helical" evidence="1">
    <location>
        <begin position="240"/>
        <end position="258"/>
    </location>
</feature>
<evidence type="ECO:0000313" key="2">
    <source>
        <dbReference type="EMBL" id="QAY71418.1"/>
    </source>
</evidence>
<protein>
    <submittedName>
        <fullName evidence="2">Uncharacterized protein</fullName>
    </submittedName>
</protein>
<accession>A0A4P6FLA6</accession>
<feature type="transmembrane region" description="Helical" evidence="1">
    <location>
        <begin position="151"/>
        <end position="168"/>
    </location>
</feature>
<keyword evidence="1" id="KW-0472">Membrane</keyword>
<sequence>MRTIVWTELRRSVLALGVLALAVAQVALMLNDVAAWRGVWPMASAAIGAPWMFLGPAAAGLSALDALQRSRQRGAVLDGIGWRSTTTAMLLARLVMVCVVILAGIVCAAVVNAAAQAPSGFFWPSYLVMALSFALGSVAFGVALGCLGGPVWFAPVAAALATFVRAIWFQGLGEGSPGAAFTRIFIEGRPWDELNVRGVVGAVLEALVVVVLALVAPVLVTTLRARRVGRIYPWGPRAGAMAVAGAVTVLVGTALVVSSPPLVQSRAPAADPPCSDTHPVVCVWPENVRLLPALAAKADRADAIAQSVGGHLMPRIDEYGLSRGDNFLAMGQGTWFFTDSLGSAIARSLAPEWQCDPPADDPALEQYYTAQFALAALFQMQIEDSERPRGYGNSADVDIAEVNRIWQADEADRHAWIAARTATMKAAVQDACA</sequence>
<dbReference type="AlphaFoldDB" id="A0A4P6FLA6"/>
<dbReference type="OrthoDB" id="3267731at2"/>
<feature type="transmembrane region" description="Helical" evidence="1">
    <location>
        <begin position="90"/>
        <end position="115"/>
    </location>
</feature>
<feature type="transmembrane region" description="Helical" evidence="1">
    <location>
        <begin position="199"/>
        <end position="220"/>
    </location>
</feature>
<keyword evidence="1" id="KW-1133">Transmembrane helix</keyword>
<evidence type="ECO:0000313" key="3">
    <source>
        <dbReference type="Proteomes" id="UP000292118"/>
    </source>
</evidence>
<gene>
    <name evidence="2" type="ORF">ET471_16415</name>
</gene>
<organism evidence="2 3">
    <name type="scientific">Xylanimonas protaetiae</name>
    <dbReference type="NCBI Taxonomy" id="2509457"/>
    <lineage>
        <taxon>Bacteria</taxon>
        <taxon>Bacillati</taxon>
        <taxon>Actinomycetota</taxon>
        <taxon>Actinomycetes</taxon>
        <taxon>Micrococcales</taxon>
        <taxon>Promicromonosporaceae</taxon>
        <taxon>Xylanimonas</taxon>
    </lineage>
</organism>
<dbReference type="KEGG" id="xya:ET471_16415"/>
<name>A0A4P6FLA6_9MICO</name>
<reference evidence="2 3" key="1">
    <citation type="submission" date="2019-01" db="EMBL/GenBank/DDBJ databases">
        <title>Genome sequencing of strain FW10M-9.</title>
        <authorList>
            <person name="Heo J."/>
            <person name="Kim S.-J."/>
            <person name="Kim J.-S."/>
            <person name="Hong S.-B."/>
            <person name="Kwon S.-W."/>
        </authorList>
    </citation>
    <scope>NUCLEOTIDE SEQUENCE [LARGE SCALE GENOMIC DNA]</scope>
    <source>
        <strain evidence="2 3">FW10M-9</strain>
    </source>
</reference>
<dbReference type="Proteomes" id="UP000292118">
    <property type="component" value="Chromosome"/>
</dbReference>
<dbReference type="RefSeq" id="WP_129190084.1">
    <property type="nucleotide sequence ID" value="NZ_CP035493.1"/>
</dbReference>
<evidence type="ECO:0000256" key="1">
    <source>
        <dbReference type="SAM" id="Phobius"/>
    </source>
</evidence>
<feature type="transmembrane region" description="Helical" evidence="1">
    <location>
        <begin position="121"/>
        <end position="144"/>
    </location>
</feature>